<sequence>MKRFFEPIQKEGSPFMKPTLSASSTDNDTQNPEASGDGNNPKQEPLKFMTWNANSFLLRVKNNWAEFTKKQKPSISL</sequence>
<name>A0ACB7XMR8_9ERIC</name>
<keyword evidence="2" id="KW-1185">Reference proteome</keyword>
<gene>
    <name evidence="1" type="ORF">Vadar_002919</name>
</gene>
<dbReference type="EMBL" id="CM037151">
    <property type="protein sequence ID" value="KAH7842228.1"/>
    <property type="molecule type" value="Genomic_DNA"/>
</dbReference>
<comment type="caution">
    <text evidence="1">The sequence shown here is derived from an EMBL/GenBank/DDBJ whole genome shotgun (WGS) entry which is preliminary data.</text>
</comment>
<proteinExistence type="predicted"/>
<protein>
    <submittedName>
        <fullName evidence="1">Uncharacterized protein</fullName>
    </submittedName>
</protein>
<reference evidence="1 2" key="1">
    <citation type="journal article" date="2021" name="Hortic Res">
        <title>High-quality reference genome and annotation aids understanding of berry development for evergreen blueberry (Vaccinium darrowii).</title>
        <authorList>
            <person name="Yu J."/>
            <person name="Hulse-Kemp A.M."/>
            <person name="Babiker E."/>
            <person name="Staton M."/>
        </authorList>
    </citation>
    <scope>NUCLEOTIDE SEQUENCE [LARGE SCALE GENOMIC DNA]</scope>
    <source>
        <strain evidence="2">cv. NJ 8807/NJ 8810</strain>
        <tissue evidence="1">Young leaf</tissue>
    </source>
</reference>
<dbReference type="Proteomes" id="UP000828048">
    <property type="component" value="Chromosome 1"/>
</dbReference>
<organism evidence="1 2">
    <name type="scientific">Vaccinium darrowii</name>
    <dbReference type="NCBI Taxonomy" id="229202"/>
    <lineage>
        <taxon>Eukaryota</taxon>
        <taxon>Viridiplantae</taxon>
        <taxon>Streptophyta</taxon>
        <taxon>Embryophyta</taxon>
        <taxon>Tracheophyta</taxon>
        <taxon>Spermatophyta</taxon>
        <taxon>Magnoliopsida</taxon>
        <taxon>eudicotyledons</taxon>
        <taxon>Gunneridae</taxon>
        <taxon>Pentapetalae</taxon>
        <taxon>asterids</taxon>
        <taxon>Ericales</taxon>
        <taxon>Ericaceae</taxon>
        <taxon>Vaccinioideae</taxon>
        <taxon>Vaccinieae</taxon>
        <taxon>Vaccinium</taxon>
    </lineage>
</organism>
<evidence type="ECO:0000313" key="2">
    <source>
        <dbReference type="Proteomes" id="UP000828048"/>
    </source>
</evidence>
<accession>A0ACB7XMR8</accession>
<evidence type="ECO:0000313" key="1">
    <source>
        <dbReference type="EMBL" id="KAH7842228.1"/>
    </source>
</evidence>